<organism evidence="15 16">
    <name type="scientific">Oligella ureolytica</name>
    <dbReference type="NCBI Taxonomy" id="90244"/>
    <lineage>
        <taxon>Bacteria</taxon>
        <taxon>Pseudomonadati</taxon>
        <taxon>Pseudomonadota</taxon>
        <taxon>Betaproteobacteria</taxon>
        <taxon>Burkholderiales</taxon>
        <taxon>Alcaligenaceae</taxon>
        <taxon>Oligella</taxon>
    </lineage>
</organism>
<dbReference type="InterPro" id="IPR007507">
    <property type="entry name" value="Glycos_transf_N"/>
</dbReference>
<reference evidence="14 17" key="2">
    <citation type="submission" date="2020-12" db="EMBL/GenBank/DDBJ databases">
        <title>FDA dAtabase for Regulatory Grade micrObial Sequences (FDA-ARGOS): Supporting development and validation of Infectious Disease Dx tests.</title>
        <authorList>
            <person name="Sproer C."/>
            <person name="Gronow S."/>
            <person name="Severitt S."/>
            <person name="Schroder I."/>
            <person name="Tallon L."/>
            <person name="Sadzewicz L."/>
            <person name="Zhao X."/>
            <person name="Boylan J."/>
            <person name="Ott S."/>
            <person name="Bowen H."/>
            <person name="Vavikolanu K."/>
            <person name="Mehta A."/>
            <person name="Aluvathingal J."/>
            <person name="Nadendla S."/>
            <person name="Lowell S."/>
            <person name="Myers T."/>
            <person name="Yan Y."/>
            <person name="Sichtig H."/>
        </authorList>
    </citation>
    <scope>NUCLEOTIDE SEQUENCE [LARGE SCALE GENOMIC DNA]</scope>
    <source>
        <strain evidence="14 17">FDAARGOS_872</strain>
    </source>
</reference>
<evidence type="ECO:0000313" key="16">
    <source>
        <dbReference type="Proteomes" id="UP000254603"/>
    </source>
</evidence>
<keyword evidence="5" id="KW-0472">Membrane</keyword>
<dbReference type="PANTHER" id="PTHR42755:SF1">
    <property type="entry name" value="3-DEOXY-D-MANNO-OCTULOSONIC ACID TRANSFERASE, MITOCHONDRIAL-RELATED"/>
    <property type="match status" value="1"/>
</dbReference>
<gene>
    <name evidence="15" type="primary">waaA</name>
    <name evidence="14" type="ORF">I6G29_05830</name>
    <name evidence="15" type="ORF">NCTC11997_01222</name>
</gene>
<comment type="catalytic activity">
    <reaction evidence="8 11">
        <text>lipid IVA (E. coli) + CMP-3-deoxy-beta-D-manno-octulosonate = alpha-Kdo-(2-&gt;6)-lipid IVA (E. coli) + CMP + H(+)</text>
        <dbReference type="Rhea" id="RHEA:28066"/>
        <dbReference type="ChEBI" id="CHEBI:15378"/>
        <dbReference type="ChEBI" id="CHEBI:58603"/>
        <dbReference type="ChEBI" id="CHEBI:60364"/>
        <dbReference type="ChEBI" id="CHEBI:60377"/>
        <dbReference type="ChEBI" id="CHEBI:85987"/>
        <dbReference type="EC" id="2.4.99.12"/>
    </reaction>
</comment>
<dbReference type="PANTHER" id="PTHR42755">
    <property type="entry name" value="3-DEOXY-MANNO-OCTULOSONATE CYTIDYLYLTRANSFERASE"/>
    <property type="match status" value="1"/>
</dbReference>
<feature type="site" description="Transition state stabilizer" evidence="10">
    <location>
        <position position="217"/>
    </location>
</feature>
<dbReference type="SUPFAM" id="SSF53756">
    <property type="entry name" value="UDP-Glycosyltransferase/glycogen phosphorylase"/>
    <property type="match status" value="1"/>
</dbReference>
<proteinExistence type="inferred from homology"/>
<dbReference type="EMBL" id="UGSB01000001">
    <property type="protein sequence ID" value="SUA53578.1"/>
    <property type="molecule type" value="Genomic_DNA"/>
</dbReference>
<dbReference type="UniPathway" id="UPA00958"/>
<dbReference type="GO" id="GO:0030313">
    <property type="term" value="C:cell envelope"/>
    <property type="evidence" value="ECO:0007669"/>
    <property type="project" value="UniProtKB-SubCell"/>
</dbReference>
<name>A0A378XFE0_9BURK</name>
<protein>
    <recommendedName>
        <fullName evidence="4 11">3-deoxy-D-manno-octulosonic acid transferase</fullName>
        <shortName evidence="11">Kdo transferase</shortName>
        <ecNumber evidence="3 11">2.4.99.12</ecNumber>
    </recommendedName>
    <alternativeName>
        <fullName evidence="7 11">Lipid IV(A) 3-deoxy-D-manno-octulosonic acid transferase</fullName>
    </alternativeName>
</protein>
<comment type="similarity">
    <text evidence="11">Belongs to the glycosyltransferase group 1 family.</text>
</comment>
<evidence type="ECO:0000256" key="3">
    <source>
        <dbReference type="ARBA" id="ARBA00012621"/>
    </source>
</evidence>
<keyword evidence="17" id="KW-1185">Reference proteome</keyword>
<dbReference type="InterPro" id="IPR001296">
    <property type="entry name" value="Glyco_trans_1"/>
</dbReference>
<evidence type="ECO:0000256" key="8">
    <source>
        <dbReference type="ARBA" id="ARBA00049183"/>
    </source>
</evidence>
<dbReference type="Proteomes" id="UP000594903">
    <property type="component" value="Chromosome"/>
</dbReference>
<dbReference type="AlphaFoldDB" id="A0A378XFE0"/>
<evidence type="ECO:0000313" key="14">
    <source>
        <dbReference type="EMBL" id="QPT41056.1"/>
    </source>
</evidence>
<dbReference type="GO" id="GO:0043842">
    <property type="term" value="F:Kdo transferase activity"/>
    <property type="evidence" value="ECO:0007669"/>
    <property type="project" value="UniProtKB-EC"/>
</dbReference>
<evidence type="ECO:0000256" key="4">
    <source>
        <dbReference type="ARBA" id="ARBA00019077"/>
    </source>
</evidence>
<evidence type="ECO:0000256" key="11">
    <source>
        <dbReference type="RuleBase" id="RU365103"/>
    </source>
</evidence>
<dbReference type="Gene3D" id="3.40.50.2000">
    <property type="entry name" value="Glycogen Phosphorylase B"/>
    <property type="match status" value="1"/>
</dbReference>
<feature type="site" description="Transition state stabilizer" evidence="10">
    <location>
        <position position="141"/>
    </location>
</feature>
<dbReference type="GO" id="GO:0005886">
    <property type="term" value="C:plasma membrane"/>
    <property type="evidence" value="ECO:0007669"/>
    <property type="project" value="UniProtKB-SubCell"/>
</dbReference>
<keyword evidence="6 11" id="KW-0808">Transferase</keyword>
<evidence type="ECO:0000256" key="5">
    <source>
        <dbReference type="ARBA" id="ARBA00022519"/>
    </source>
</evidence>
<keyword evidence="11" id="KW-0448">Lipopolysaccharide biosynthesis</keyword>
<keyword evidence="15" id="KW-0328">Glycosyltransferase</keyword>
<evidence type="ECO:0000256" key="2">
    <source>
        <dbReference type="ARBA" id="ARBA00004713"/>
    </source>
</evidence>
<evidence type="ECO:0000313" key="15">
    <source>
        <dbReference type="EMBL" id="SUA53578.1"/>
    </source>
</evidence>
<evidence type="ECO:0000256" key="7">
    <source>
        <dbReference type="ARBA" id="ARBA00031445"/>
    </source>
</evidence>
<dbReference type="RefSeq" id="WP_018574094.1">
    <property type="nucleotide sequence ID" value="NZ_CP065725.1"/>
</dbReference>
<evidence type="ECO:0000259" key="13">
    <source>
        <dbReference type="Pfam" id="PF04413"/>
    </source>
</evidence>
<evidence type="ECO:0000256" key="1">
    <source>
        <dbReference type="ARBA" id="ARBA00004196"/>
    </source>
</evidence>
<dbReference type="STRING" id="1122619.GCA_000373745_00910"/>
<dbReference type="GO" id="GO:0009245">
    <property type="term" value="P:lipid A biosynthetic process"/>
    <property type="evidence" value="ECO:0007669"/>
    <property type="project" value="TreeGrafter"/>
</dbReference>
<evidence type="ECO:0000259" key="12">
    <source>
        <dbReference type="Pfam" id="PF00534"/>
    </source>
</evidence>
<dbReference type="EMBL" id="CP065725">
    <property type="protein sequence ID" value="QPT41056.1"/>
    <property type="molecule type" value="Genomic_DNA"/>
</dbReference>
<evidence type="ECO:0000256" key="10">
    <source>
        <dbReference type="PIRSR" id="PIRSR639901-2"/>
    </source>
</evidence>
<keyword evidence="5" id="KW-0997">Cell inner membrane</keyword>
<dbReference type="Proteomes" id="UP000254603">
    <property type="component" value="Unassembled WGS sequence"/>
</dbReference>
<comment type="subcellular location">
    <subcellularLocation>
        <location evidence="1">Cell envelope</location>
    </subcellularLocation>
    <subcellularLocation>
        <location evidence="11">Cell membrane</location>
    </subcellularLocation>
</comment>
<dbReference type="Gene3D" id="3.40.50.11720">
    <property type="entry name" value="3-Deoxy-D-manno-octulosonic-acid transferase, N-terminal domain"/>
    <property type="match status" value="1"/>
</dbReference>
<dbReference type="OrthoDB" id="9789797at2"/>
<feature type="active site" description="Proton acceptor" evidence="9">
    <location>
        <position position="68"/>
    </location>
</feature>
<evidence type="ECO:0000313" key="17">
    <source>
        <dbReference type="Proteomes" id="UP000594903"/>
    </source>
</evidence>
<evidence type="ECO:0000256" key="6">
    <source>
        <dbReference type="ARBA" id="ARBA00022679"/>
    </source>
</evidence>
<keyword evidence="11" id="KW-1003">Cell membrane</keyword>
<dbReference type="InterPro" id="IPR038107">
    <property type="entry name" value="Glycos_transf_N_sf"/>
</dbReference>
<comment type="pathway">
    <text evidence="2 11">Bacterial outer membrane biogenesis; LPS core biosynthesis.</text>
</comment>
<dbReference type="GO" id="GO:0009244">
    <property type="term" value="P:lipopolysaccharide core region biosynthetic process"/>
    <property type="evidence" value="ECO:0007669"/>
    <property type="project" value="UniProtKB-UniRule"/>
</dbReference>
<evidence type="ECO:0000256" key="9">
    <source>
        <dbReference type="PIRSR" id="PIRSR639901-1"/>
    </source>
</evidence>
<dbReference type="InterPro" id="IPR039901">
    <property type="entry name" value="Kdotransferase"/>
</dbReference>
<accession>A0A378XFE0</accession>
<comment type="function">
    <text evidence="11">Involved in lipopolysaccharide (LPS) biosynthesis. Catalyzes the transfer of 3-deoxy-D-manno-octulosonate (Kdo) residue(s) from CMP-Kdo to lipid IV(A), the tetraacyldisaccharide-1,4'-bisphosphate precursor of lipid A.</text>
</comment>
<dbReference type="EC" id="2.4.99.12" evidence="3 11"/>
<feature type="domain" description="Glycosyl transferase family 1" evidence="12">
    <location>
        <begin position="306"/>
        <end position="408"/>
    </location>
</feature>
<sequence length="428" mass="47746">MNRFIYTTLLRLASPIIFKLLERKAQRAGGVWEIPSPERFGDYAANISADHMDVFQRPVWVHAVSLGETRAAQPLIQALLDQGLPVLLTHMTATGREMGASFFKQYIVSGQLRQAWVPYDLPKAVTGFLNHWQPRCGILIERELWPNLLAEAKTQEIPMLMVSARFSESTLKQSRWMGRVLRDAFDSLTLILAQTTEDEVRLRSYGLSQVKLAGNLKFDVTVVESLMEKAIHLKEQLQRPVVVIASTRDGEEAMFINAISQMGQQAALYVVVPRHPQRFGEVSTLLDKSTLAYLQRSQQPSIEALRQCQVLLGDSVGEMFFYYGLADVAIIGGSFADFGGQNNIEASAAGVPVMVGPHTANFKQAVDDAIAAGATIRVNDATEAVKQAEQLLNHAQEREAMRLAAKQWMSQHRGATERTMCYLQPFLQ</sequence>
<feature type="domain" description="3-deoxy-D-manno-octulosonic-acid transferase N-terminal" evidence="13">
    <location>
        <begin position="37"/>
        <end position="220"/>
    </location>
</feature>
<dbReference type="Pfam" id="PF00534">
    <property type="entry name" value="Glycos_transf_1"/>
    <property type="match status" value="1"/>
</dbReference>
<reference evidence="15 16" key="1">
    <citation type="submission" date="2018-06" db="EMBL/GenBank/DDBJ databases">
        <authorList>
            <consortium name="Pathogen Informatics"/>
            <person name="Doyle S."/>
        </authorList>
    </citation>
    <scope>NUCLEOTIDE SEQUENCE [LARGE SCALE GENOMIC DNA]</scope>
    <source>
        <strain evidence="15 16">NCTC11997</strain>
    </source>
</reference>
<dbReference type="Pfam" id="PF04413">
    <property type="entry name" value="Glycos_transf_N"/>
    <property type="match status" value="1"/>
</dbReference>